<dbReference type="GO" id="GO:0000921">
    <property type="term" value="P:septin ring assembly"/>
    <property type="evidence" value="ECO:0007669"/>
    <property type="project" value="TreeGrafter"/>
</dbReference>
<feature type="coiled-coil region" evidence="10">
    <location>
        <begin position="60"/>
        <end position="140"/>
    </location>
</feature>
<dbReference type="InterPro" id="IPR007838">
    <property type="entry name" value="Cell_div_ZapA-like"/>
</dbReference>
<comment type="subunit">
    <text evidence="8">Homodimer. Interacts with FtsZ.</text>
</comment>
<reference evidence="11" key="1">
    <citation type="submission" date="2018-05" db="EMBL/GenBank/DDBJ databases">
        <authorList>
            <person name="Lanie J.A."/>
            <person name="Ng W.-L."/>
            <person name="Kazmierczak K.M."/>
            <person name="Andrzejewski T.M."/>
            <person name="Davidsen T.M."/>
            <person name="Wayne K.J."/>
            <person name="Tettelin H."/>
            <person name="Glass J.I."/>
            <person name="Rusch D."/>
            <person name="Podicherti R."/>
            <person name="Tsui H.-C.T."/>
            <person name="Winkler M.E."/>
        </authorList>
    </citation>
    <scope>NUCLEOTIDE SEQUENCE</scope>
</reference>
<comment type="function">
    <text evidence="7">Activator of cell division through the inhibition of FtsZ GTPase activity, therefore promoting FtsZ assembly into bundles of protofilaments necessary for the formation of the division Z ring. It is recruited early at mid-cell but it is not essential for cell division.</text>
</comment>
<evidence type="ECO:0000256" key="9">
    <source>
        <dbReference type="ARBA" id="ARBA00033158"/>
    </source>
</evidence>
<evidence type="ECO:0000256" key="5">
    <source>
        <dbReference type="ARBA" id="ARBA00023210"/>
    </source>
</evidence>
<accession>A0A382MD32</accession>
<evidence type="ECO:0000256" key="1">
    <source>
        <dbReference type="ARBA" id="ARBA00004496"/>
    </source>
</evidence>
<name>A0A382MD32_9ZZZZ</name>
<keyword evidence="3" id="KW-0963">Cytoplasm</keyword>
<proteinExistence type="predicted"/>
<dbReference type="EMBL" id="UINC01092422">
    <property type="protein sequence ID" value="SVC45985.1"/>
    <property type="molecule type" value="Genomic_DNA"/>
</dbReference>
<evidence type="ECO:0000256" key="3">
    <source>
        <dbReference type="ARBA" id="ARBA00022490"/>
    </source>
</evidence>
<dbReference type="GO" id="GO:0043093">
    <property type="term" value="P:FtsZ-dependent cytokinesis"/>
    <property type="evidence" value="ECO:0007669"/>
    <property type="project" value="TreeGrafter"/>
</dbReference>
<dbReference type="Pfam" id="PF05164">
    <property type="entry name" value="ZapA"/>
    <property type="match status" value="1"/>
</dbReference>
<dbReference type="GO" id="GO:0000917">
    <property type="term" value="P:division septum assembly"/>
    <property type="evidence" value="ECO:0007669"/>
    <property type="project" value="UniProtKB-KW"/>
</dbReference>
<evidence type="ECO:0000256" key="2">
    <source>
        <dbReference type="ARBA" id="ARBA00015195"/>
    </source>
</evidence>
<organism evidence="11">
    <name type="scientific">marine metagenome</name>
    <dbReference type="NCBI Taxonomy" id="408172"/>
    <lineage>
        <taxon>unclassified sequences</taxon>
        <taxon>metagenomes</taxon>
        <taxon>ecological metagenomes</taxon>
    </lineage>
</organism>
<evidence type="ECO:0000256" key="10">
    <source>
        <dbReference type="SAM" id="Coils"/>
    </source>
</evidence>
<keyword evidence="10" id="KW-0175">Coiled coil</keyword>
<protein>
    <recommendedName>
        <fullName evidence="2">Cell division protein ZapA</fullName>
    </recommendedName>
    <alternativeName>
        <fullName evidence="9">Z ring-associated protein ZapA</fullName>
    </alternativeName>
</protein>
<dbReference type="InterPro" id="IPR036192">
    <property type="entry name" value="Cell_div_ZapA-like_sf"/>
</dbReference>
<comment type="subcellular location">
    <subcellularLocation>
        <location evidence="1">Cytoplasm</location>
    </subcellularLocation>
</comment>
<evidence type="ECO:0000256" key="4">
    <source>
        <dbReference type="ARBA" id="ARBA00022618"/>
    </source>
</evidence>
<dbReference type="PANTHER" id="PTHR34981">
    <property type="entry name" value="CELL DIVISION PROTEIN ZAPA"/>
    <property type="match status" value="1"/>
</dbReference>
<evidence type="ECO:0000256" key="7">
    <source>
        <dbReference type="ARBA" id="ARBA00024910"/>
    </source>
</evidence>
<gene>
    <name evidence="11" type="ORF">METZ01_LOCUS298839</name>
</gene>
<dbReference type="GO" id="GO:0030428">
    <property type="term" value="C:cell septum"/>
    <property type="evidence" value="ECO:0007669"/>
    <property type="project" value="TreeGrafter"/>
</dbReference>
<keyword evidence="6" id="KW-0131">Cell cycle</keyword>
<dbReference type="GO" id="GO:0005829">
    <property type="term" value="C:cytosol"/>
    <property type="evidence" value="ECO:0007669"/>
    <property type="project" value="TreeGrafter"/>
</dbReference>
<dbReference type="GO" id="GO:0032153">
    <property type="term" value="C:cell division site"/>
    <property type="evidence" value="ECO:0007669"/>
    <property type="project" value="TreeGrafter"/>
</dbReference>
<evidence type="ECO:0000256" key="8">
    <source>
        <dbReference type="ARBA" id="ARBA00026068"/>
    </source>
</evidence>
<dbReference type="Gene3D" id="6.10.250.790">
    <property type="match status" value="1"/>
</dbReference>
<dbReference type="AlphaFoldDB" id="A0A382MD32"/>
<keyword evidence="4" id="KW-0132">Cell division</keyword>
<evidence type="ECO:0000313" key="11">
    <source>
        <dbReference type="EMBL" id="SVC45985.1"/>
    </source>
</evidence>
<keyword evidence="5" id="KW-0717">Septation</keyword>
<dbReference type="InterPro" id="IPR053712">
    <property type="entry name" value="Bac_CellDiv_Activator"/>
</dbReference>
<dbReference type="PANTHER" id="PTHR34981:SF1">
    <property type="entry name" value="CELL DIVISION PROTEIN ZAPA"/>
    <property type="match status" value="1"/>
</dbReference>
<sequence>MANVNIKFNGKEFLLSCDNGQEEHLEELSVHLNEKFNNLKSSLGNIGESKLLLITSITIMDEYFETKKKIDQKITELKNLTDKFKELKSLVYEYKENKEREIKRLSDEQLQLKSEIEQSKEDYEKIIDHAADQIEDFLKKASSNNPIQ</sequence>
<dbReference type="SUPFAM" id="SSF102829">
    <property type="entry name" value="Cell division protein ZapA-like"/>
    <property type="match status" value="1"/>
</dbReference>
<evidence type="ECO:0000256" key="6">
    <source>
        <dbReference type="ARBA" id="ARBA00023306"/>
    </source>
</evidence>